<protein>
    <submittedName>
        <fullName evidence="1">Uncharacterized protein</fullName>
    </submittedName>
</protein>
<dbReference type="EMBL" id="QPMM01000003">
    <property type="protein sequence ID" value="RFS23903.1"/>
    <property type="molecule type" value="Genomic_DNA"/>
</dbReference>
<accession>A0A3E1YC76</accession>
<keyword evidence="2" id="KW-1185">Reference proteome</keyword>
<evidence type="ECO:0000313" key="1">
    <source>
        <dbReference type="EMBL" id="RFS23903.1"/>
    </source>
</evidence>
<gene>
    <name evidence="1" type="ORF">DVR12_08425</name>
</gene>
<comment type="caution">
    <text evidence="1">The sequence shown here is derived from an EMBL/GenBank/DDBJ whole genome shotgun (WGS) entry which is preliminary data.</text>
</comment>
<proteinExistence type="predicted"/>
<dbReference type="Proteomes" id="UP000260644">
    <property type="component" value="Unassembled WGS sequence"/>
</dbReference>
<evidence type="ECO:0000313" key="2">
    <source>
        <dbReference type="Proteomes" id="UP000260644"/>
    </source>
</evidence>
<reference evidence="1 2" key="1">
    <citation type="submission" date="2018-07" db="EMBL/GenBank/DDBJ databases">
        <title>Chitinophaga K2CV101002-2 sp. nov., isolated from a monsoon evergreen broad-leaved forest soil.</title>
        <authorList>
            <person name="Lv Y."/>
        </authorList>
    </citation>
    <scope>NUCLEOTIDE SEQUENCE [LARGE SCALE GENOMIC DNA]</scope>
    <source>
        <strain evidence="1 2">GDMCC 1.1288</strain>
    </source>
</reference>
<sequence length="133" mass="14961">MSDSDVIAAIKSRGMDVCGRFGDDQLNRIMAEPAKRQRSLLPVTMATLITIMTVTESKAQLREREHTIMAIPTAKDSVQQRQLPEVVVTGFTPVTPRTFTTGVVCVIEGCTLKKIDYDPMYFSGRKLNKRKRR</sequence>
<organism evidence="1 2">
    <name type="scientific">Chitinophaga silvatica</name>
    <dbReference type="NCBI Taxonomy" id="2282649"/>
    <lineage>
        <taxon>Bacteria</taxon>
        <taxon>Pseudomonadati</taxon>
        <taxon>Bacteroidota</taxon>
        <taxon>Chitinophagia</taxon>
        <taxon>Chitinophagales</taxon>
        <taxon>Chitinophagaceae</taxon>
        <taxon>Chitinophaga</taxon>
    </lineage>
</organism>
<name>A0A3E1YC76_9BACT</name>
<dbReference type="AlphaFoldDB" id="A0A3E1YC76"/>